<dbReference type="HOGENOM" id="CLU_107893_1_0_9"/>
<comment type="caution">
    <text evidence="2">The sequence shown here is derived from an EMBL/GenBank/DDBJ whole genome shotgun (WGS) entry which is preliminary data.</text>
</comment>
<keyword evidence="3" id="KW-1185">Reference proteome</keyword>
<accession>B6FWZ6</accession>
<dbReference type="OrthoDB" id="9809147at2"/>
<dbReference type="Proteomes" id="UP000003178">
    <property type="component" value="Unassembled WGS sequence"/>
</dbReference>
<evidence type="ECO:0000259" key="1">
    <source>
        <dbReference type="Pfam" id="PF02589"/>
    </source>
</evidence>
<dbReference type="Pfam" id="PF02589">
    <property type="entry name" value="LUD_dom"/>
    <property type="match status" value="1"/>
</dbReference>
<dbReference type="InterPro" id="IPR037171">
    <property type="entry name" value="NagB/RpiA_transferase-like"/>
</dbReference>
<dbReference type="InterPro" id="IPR009501">
    <property type="entry name" value="UCP020269"/>
</dbReference>
<dbReference type="SUPFAM" id="SSF100950">
    <property type="entry name" value="NagB/RpiA/CoA transferase-like"/>
    <property type="match status" value="1"/>
</dbReference>
<dbReference type="EMBL" id="ABWP01000011">
    <property type="protein sequence ID" value="EEA86057.1"/>
    <property type="molecule type" value="Genomic_DNA"/>
</dbReference>
<evidence type="ECO:0000313" key="3">
    <source>
        <dbReference type="Proteomes" id="UP000003178"/>
    </source>
</evidence>
<name>B6FWZ6_PEPHT</name>
<proteinExistence type="predicted"/>
<dbReference type="InterPro" id="IPR003741">
    <property type="entry name" value="LUD_dom"/>
</dbReference>
<dbReference type="RefSeq" id="WP_006439317.1">
    <property type="nucleotide sequence ID" value="NZ_DS995355.1"/>
</dbReference>
<dbReference type="Gene3D" id="3.40.50.10420">
    <property type="entry name" value="NagB/RpiA/CoA transferase-like"/>
    <property type="match status" value="1"/>
</dbReference>
<evidence type="ECO:0000313" key="2">
    <source>
        <dbReference type="EMBL" id="EEA86057.1"/>
    </source>
</evidence>
<dbReference type="InterPro" id="IPR024185">
    <property type="entry name" value="FTHF_cligase-like_sf"/>
</dbReference>
<gene>
    <name evidence="2" type="ORF">CLOHIR_00395</name>
</gene>
<dbReference type="AlphaFoldDB" id="B6FWZ6"/>
<dbReference type="eggNOG" id="COG1139">
    <property type="taxonomic scope" value="Bacteria"/>
</dbReference>
<sequence>MDKNVEWLNEKRIEKTIKALEANNMNGYLVNNKEELIETIEKIVDKDSVVACGGSMTLFETGIIDYLREGRYTFLDRYEKGLTPADTKEIFRKSFLADAYFTSTNAITENGELYNVDGNGNRVAAMMYGPDKVIVIVGANKIVKNEAEAIERVKSIAAPANTKRLNRKTPCATTGMCANCSSPDRICDNYTTIKRQVQGDRMHVIFLNESLGY</sequence>
<reference evidence="2 3" key="1">
    <citation type="submission" date="2008-09" db="EMBL/GenBank/DDBJ databases">
        <authorList>
            <person name="Fulton L."/>
            <person name="Clifton S."/>
            <person name="Fulton B."/>
            <person name="Xu J."/>
            <person name="Minx P."/>
            <person name="Pepin K.H."/>
            <person name="Johnson M."/>
            <person name="Thiruvilangam P."/>
            <person name="Bhonagiri V."/>
            <person name="Nash W.E."/>
            <person name="Mardis E.R."/>
            <person name="Wilson R.K."/>
        </authorList>
    </citation>
    <scope>NUCLEOTIDE SEQUENCE [LARGE SCALE GENOMIC DNA]</scope>
    <source>
        <strain evidence="2 3">DSM 13275</strain>
    </source>
</reference>
<dbReference type="PIRSF" id="PIRSF020269">
    <property type="entry name" value="DUF1121"/>
    <property type="match status" value="1"/>
</dbReference>
<dbReference type="PANTHER" id="PTHR36179">
    <property type="entry name" value="LUD_DOM DOMAIN-CONTAINING PROTEIN"/>
    <property type="match status" value="1"/>
</dbReference>
<protein>
    <recommendedName>
        <fullName evidence="1">LUD domain-containing protein</fullName>
    </recommendedName>
</protein>
<reference evidence="2 3" key="2">
    <citation type="submission" date="2008-10" db="EMBL/GenBank/DDBJ databases">
        <title>Draft genome sequence of Clostridium hiranonis (DSM 13275).</title>
        <authorList>
            <person name="Sudarsanam P."/>
            <person name="Ley R."/>
            <person name="Guruge J."/>
            <person name="Turnbaugh P.J."/>
            <person name="Mahowald M."/>
            <person name="Liep D."/>
            <person name="Gordon J."/>
        </authorList>
    </citation>
    <scope>NUCLEOTIDE SEQUENCE [LARGE SCALE GENOMIC DNA]</scope>
    <source>
        <strain evidence="2 3">DSM 13275</strain>
    </source>
</reference>
<dbReference type="PANTHER" id="PTHR36179:SF2">
    <property type="entry name" value="LUD DOMAIN-CONTAINING PROTEIN"/>
    <property type="match status" value="1"/>
</dbReference>
<organism evidence="2 3">
    <name type="scientific">Peptacetobacter hiranonis (strain DSM 13275 / JCM 10541 / KCTC 15199 / TO-931)</name>
    <name type="common">Clostridium hiranonis</name>
    <dbReference type="NCBI Taxonomy" id="500633"/>
    <lineage>
        <taxon>Bacteria</taxon>
        <taxon>Bacillati</taxon>
        <taxon>Bacillota</taxon>
        <taxon>Clostridia</taxon>
        <taxon>Peptostreptococcales</taxon>
        <taxon>Peptostreptococcaceae</taxon>
        <taxon>Peptacetobacter</taxon>
    </lineage>
</organism>
<feature type="domain" description="LUD" evidence="1">
    <location>
        <begin position="13"/>
        <end position="207"/>
    </location>
</feature>
<dbReference type="STRING" id="500633.CLOHIR_00395"/>